<evidence type="ECO:0000256" key="1">
    <source>
        <dbReference type="ARBA" id="ARBA00008853"/>
    </source>
</evidence>
<dbReference type="InterPro" id="IPR011042">
    <property type="entry name" value="6-blade_b-propeller_TolB-like"/>
</dbReference>
<name>A0A4Q6Y152_9SPHN</name>
<feature type="active site" description="Proton donor/acceptor" evidence="2">
    <location>
        <position position="196"/>
    </location>
</feature>
<protein>
    <submittedName>
        <fullName evidence="5">SMP-30/gluconolactonase/LRE family protein</fullName>
    </submittedName>
</protein>
<dbReference type="PRINTS" id="PR01790">
    <property type="entry name" value="SMP30FAMILY"/>
</dbReference>
<evidence type="ECO:0000259" key="4">
    <source>
        <dbReference type="Pfam" id="PF08450"/>
    </source>
</evidence>
<proteinExistence type="inferred from homology"/>
<dbReference type="InterPro" id="IPR005511">
    <property type="entry name" value="SMP-30"/>
</dbReference>
<dbReference type="GO" id="GO:0005509">
    <property type="term" value="F:calcium ion binding"/>
    <property type="evidence" value="ECO:0007669"/>
    <property type="project" value="TreeGrafter"/>
</dbReference>
<feature type="domain" description="SMP-30/Gluconolactonase/LRE-like region" evidence="4">
    <location>
        <begin position="17"/>
        <end position="255"/>
    </location>
</feature>
<feature type="binding site" evidence="3">
    <location>
        <position position="102"/>
    </location>
    <ligand>
        <name>substrate</name>
    </ligand>
</feature>
<keyword evidence="3" id="KW-0479">Metal-binding</keyword>
<feature type="binding site" evidence="3">
    <location>
        <position position="147"/>
    </location>
    <ligand>
        <name>a divalent metal cation</name>
        <dbReference type="ChEBI" id="CHEBI:60240"/>
    </ligand>
</feature>
<evidence type="ECO:0000313" key="5">
    <source>
        <dbReference type="EMBL" id="RZF62969.1"/>
    </source>
</evidence>
<dbReference type="Pfam" id="PF08450">
    <property type="entry name" value="SGL"/>
    <property type="match status" value="1"/>
</dbReference>
<dbReference type="RefSeq" id="WP_130159574.1">
    <property type="nucleotide sequence ID" value="NZ_SGIS01000034.1"/>
</dbReference>
<comment type="caution">
    <text evidence="5">The sequence shown here is derived from an EMBL/GenBank/DDBJ whole genome shotgun (WGS) entry which is preliminary data.</text>
</comment>
<dbReference type="Proteomes" id="UP000292085">
    <property type="component" value="Unassembled WGS sequence"/>
</dbReference>
<evidence type="ECO:0000313" key="6">
    <source>
        <dbReference type="Proteomes" id="UP000292085"/>
    </source>
</evidence>
<comment type="similarity">
    <text evidence="1">Belongs to the SMP-30/CGR1 family.</text>
</comment>
<sequence>MSDMIEPRLVWPVEATLGEGPAWIGRENALWFVDIKGGKVHRYDPASDDRQSFEVGGMPSFIVPAEGGKLLVGSVDGLYLLEDGKLAGPIAKIDMPAHNRTNDATVDASGRLWLGTMDNEEAANTGAIHLFDVTDLRAVGGECVITNGPAVSGDGNTIYHVDTLGRTIYRCDISAGTSLAHGDVFVKIAEADGHPDGVTVDSEGCVWVGLWGGWQARRYAPDGTLIATVAMPCANVTKVTFGGPDLRTGYVTTARKGLSEAELNGQPLAGGLFAFDAPAPGVALPEVKLSA</sequence>
<keyword evidence="6" id="KW-1185">Reference proteome</keyword>
<feature type="binding site" evidence="3">
    <location>
        <position position="196"/>
    </location>
    <ligand>
        <name>a divalent metal cation</name>
        <dbReference type="ChEBI" id="CHEBI:60240"/>
    </ligand>
</feature>
<keyword evidence="3" id="KW-0862">Zinc</keyword>
<dbReference type="PANTHER" id="PTHR10907">
    <property type="entry name" value="REGUCALCIN"/>
    <property type="match status" value="1"/>
</dbReference>
<dbReference type="AlphaFoldDB" id="A0A4Q6Y152"/>
<feature type="binding site" evidence="3">
    <location>
        <position position="120"/>
    </location>
    <ligand>
        <name>substrate</name>
    </ligand>
</feature>
<dbReference type="SUPFAM" id="SSF63829">
    <property type="entry name" value="Calcium-dependent phosphotriesterase"/>
    <property type="match status" value="1"/>
</dbReference>
<dbReference type="GO" id="GO:0019853">
    <property type="term" value="P:L-ascorbic acid biosynthetic process"/>
    <property type="evidence" value="ECO:0007669"/>
    <property type="project" value="TreeGrafter"/>
</dbReference>
<evidence type="ECO:0000256" key="3">
    <source>
        <dbReference type="PIRSR" id="PIRSR605511-2"/>
    </source>
</evidence>
<comment type="cofactor">
    <cofactor evidence="3">
        <name>Zn(2+)</name>
        <dbReference type="ChEBI" id="CHEBI:29105"/>
    </cofactor>
    <text evidence="3">Binds 1 divalent metal cation per subunit.</text>
</comment>
<reference evidence="5 6" key="1">
    <citation type="submission" date="2019-02" db="EMBL/GenBank/DDBJ databases">
        <authorList>
            <person name="Li Y."/>
        </authorList>
    </citation>
    <scope>NUCLEOTIDE SEQUENCE [LARGE SCALE GENOMIC DNA]</scope>
    <source>
        <strain evidence="5 6">3-7</strain>
    </source>
</reference>
<feature type="binding site" evidence="3">
    <location>
        <position position="100"/>
    </location>
    <ligand>
        <name>substrate</name>
    </ligand>
</feature>
<dbReference type="OrthoDB" id="2633250at2"/>
<dbReference type="Gene3D" id="2.120.10.30">
    <property type="entry name" value="TolB, C-terminal domain"/>
    <property type="match status" value="1"/>
</dbReference>
<dbReference type="EMBL" id="SGIS01000034">
    <property type="protein sequence ID" value="RZF62969.1"/>
    <property type="molecule type" value="Genomic_DNA"/>
</dbReference>
<feature type="binding site" evidence="3">
    <location>
        <position position="19"/>
    </location>
    <ligand>
        <name>a divalent metal cation</name>
        <dbReference type="ChEBI" id="CHEBI:60240"/>
    </ligand>
</feature>
<dbReference type="GO" id="GO:0004341">
    <property type="term" value="F:gluconolactonase activity"/>
    <property type="evidence" value="ECO:0007669"/>
    <property type="project" value="TreeGrafter"/>
</dbReference>
<dbReference type="InterPro" id="IPR013658">
    <property type="entry name" value="SGL"/>
</dbReference>
<accession>A0A4Q6Y152</accession>
<evidence type="ECO:0000256" key="2">
    <source>
        <dbReference type="PIRSR" id="PIRSR605511-1"/>
    </source>
</evidence>
<organism evidence="5 6">
    <name type="scientific">Sphingomonas populi</name>
    <dbReference type="NCBI Taxonomy" id="2484750"/>
    <lineage>
        <taxon>Bacteria</taxon>
        <taxon>Pseudomonadati</taxon>
        <taxon>Pseudomonadota</taxon>
        <taxon>Alphaproteobacteria</taxon>
        <taxon>Sphingomonadales</taxon>
        <taxon>Sphingomonadaceae</taxon>
        <taxon>Sphingomonas</taxon>
    </lineage>
</organism>
<gene>
    <name evidence="5" type="ORF">EWE75_18425</name>
</gene>
<dbReference type="PANTHER" id="PTHR10907:SF47">
    <property type="entry name" value="REGUCALCIN"/>
    <property type="match status" value="1"/>
</dbReference>